<organism evidence="1 2">
    <name type="scientific">Halovivax cerinus</name>
    <dbReference type="NCBI Taxonomy" id="1487865"/>
    <lineage>
        <taxon>Archaea</taxon>
        <taxon>Methanobacteriati</taxon>
        <taxon>Methanobacteriota</taxon>
        <taxon>Stenosarchaea group</taxon>
        <taxon>Halobacteria</taxon>
        <taxon>Halobacteriales</taxon>
        <taxon>Natrialbaceae</taxon>
        <taxon>Halovivax</taxon>
    </lineage>
</organism>
<accession>A0ABD5NM56</accession>
<proteinExistence type="predicted"/>
<dbReference type="AlphaFoldDB" id="A0ABD5NM56"/>
<gene>
    <name evidence="1" type="ORF">ACFOUR_05145</name>
</gene>
<dbReference type="GeneID" id="73903133"/>
<evidence type="ECO:0000313" key="1">
    <source>
        <dbReference type="EMBL" id="MFC3957758.1"/>
    </source>
</evidence>
<name>A0ABD5NM56_9EURY</name>
<protein>
    <submittedName>
        <fullName evidence="1">Uncharacterized protein</fullName>
    </submittedName>
</protein>
<sequence length="81" mass="8777">MKFFVDDHAASLERAEPIQELVSQFDSIHPALAVTLVDGSAIEVTASPLVTVPIATLVRSVWIVGPLLIGDAVFRREVIHT</sequence>
<comment type="caution">
    <text evidence="1">The sequence shown here is derived from an EMBL/GenBank/DDBJ whole genome shotgun (WGS) entry which is preliminary data.</text>
</comment>
<evidence type="ECO:0000313" key="2">
    <source>
        <dbReference type="Proteomes" id="UP001595846"/>
    </source>
</evidence>
<dbReference type="EMBL" id="JBHSAQ010000002">
    <property type="protein sequence ID" value="MFC3957758.1"/>
    <property type="molecule type" value="Genomic_DNA"/>
</dbReference>
<keyword evidence="2" id="KW-1185">Reference proteome</keyword>
<dbReference type="RefSeq" id="WP_256533984.1">
    <property type="nucleotide sequence ID" value="NZ_CP101824.1"/>
</dbReference>
<reference evidence="1 2" key="1">
    <citation type="journal article" date="2019" name="Int. J. Syst. Evol. Microbiol.">
        <title>The Global Catalogue of Microorganisms (GCM) 10K type strain sequencing project: providing services to taxonomists for standard genome sequencing and annotation.</title>
        <authorList>
            <consortium name="The Broad Institute Genomics Platform"/>
            <consortium name="The Broad Institute Genome Sequencing Center for Infectious Disease"/>
            <person name="Wu L."/>
            <person name="Ma J."/>
        </authorList>
    </citation>
    <scope>NUCLEOTIDE SEQUENCE [LARGE SCALE GENOMIC DNA]</scope>
    <source>
        <strain evidence="1 2">IBRC-M 10256</strain>
    </source>
</reference>
<dbReference type="Proteomes" id="UP001595846">
    <property type="component" value="Unassembled WGS sequence"/>
</dbReference>